<dbReference type="Pfam" id="PF06527">
    <property type="entry name" value="TniQ"/>
    <property type="match status" value="1"/>
</dbReference>
<evidence type="ECO:0000313" key="4">
    <source>
        <dbReference type="Proteomes" id="UP001174209"/>
    </source>
</evidence>
<gene>
    <name evidence="3" type="ORF">P5G52_01825</name>
</gene>
<proteinExistence type="predicted"/>
<name>A0ABT8JWN7_9MICC</name>
<evidence type="ECO:0000256" key="1">
    <source>
        <dbReference type="SAM" id="MobiDB-lite"/>
    </source>
</evidence>
<comment type="caution">
    <text evidence="3">The sequence shown here is derived from an EMBL/GenBank/DDBJ whole genome shotgun (WGS) entry which is preliminary data.</text>
</comment>
<evidence type="ECO:0000259" key="2">
    <source>
        <dbReference type="Pfam" id="PF06527"/>
    </source>
</evidence>
<protein>
    <submittedName>
        <fullName evidence="3">TniQ family protein</fullName>
    </submittedName>
</protein>
<feature type="region of interest" description="Disordered" evidence="1">
    <location>
        <begin position="314"/>
        <end position="338"/>
    </location>
</feature>
<dbReference type="Proteomes" id="UP001174209">
    <property type="component" value="Unassembled WGS sequence"/>
</dbReference>
<feature type="compositionally biased region" description="Polar residues" evidence="1">
    <location>
        <begin position="321"/>
        <end position="337"/>
    </location>
</feature>
<evidence type="ECO:0000313" key="3">
    <source>
        <dbReference type="EMBL" id="MDN4609596.1"/>
    </source>
</evidence>
<accession>A0ABT8JWN7</accession>
<reference evidence="3" key="1">
    <citation type="submission" date="2023-06" db="EMBL/GenBank/DDBJ databases">
        <title>MT1 and MT2 Draft Genomes of Novel Species.</title>
        <authorList>
            <person name="Venkateswaran K."/>
        </authorList>
    </citation>
    <scope>NUCLEOTIDE SEQUENCE</scope>
    <source>
        <strain evidence="3">IIF3SC-B10</strain>
    </source>
</reference>
<dbReference type="RefSeq" id="WP_301224280.1">
    <property type="nucleotide sequence ID" value="NZ_JAROCG010000001.1"/>
</dbReference>
<feature type="domain" description="TniQ" evidence="2">
    <location>
        <begin position="8"/>
        <end position="172"/>
    </location>
</feature>
<sequence>MTAPLRWPLHPPPSDGEALSSWLTRIAAAHHIGLEELLANNLGDYTLDVVDNADIDVDPPVPLLVALQERTGFHRGELRRMTVAGHMPWLLDTLEPFDGPDSFTTYTRQHQVLIARPDRPLPPTHGWRAWLPRVPLYRACRACATEPHPVPGLTLLHYLPITLTCRRHGCYLEVIHRSVDTRILWVDGAAESRPAPPAVQAMDARTHDALTDGIVQLPRRPVHAGIWFRLLRTIIDELSTPIIHSRRHSHTLSRIWASIDQPPRGGQLPWRPFESLAWPAQQLHLEAAAATIAMLEDGSIESAGVHGALFRTEPHHPISDGRTSTPETRSVSTTTQPIDRWKATADNLNEVIALARSDPAEAEKLYQFLSLRPNRDHETRQLLTDLGITDYPSSHNPDSNRSRTIE</sequence>
<keyword evidence="4" id="KW-1185">Reference proteome</keyword>
<feature type="region of interest" description="Disordered" evidence="1">
    <location>
        <begin position="385"/>
        <end position="406"/>
    </location>
</feature>
<dbReference type="EMBL" id="JAROCG010000001">
    <property type="protein sequence ID" value="MDN4609596.1"/>
    <property type="molecule type" value="Genomic_DNA"/>
</dbReference>
<organism evidence="3 4">
    <name type="scientific">Arthrobacter burdickii</name>
    <dbReference type="NCBI Taxonomy" id="3035920"/>
    <lineage>
        <taxon>Bacteria</taxon>
        <taxon>Bacillati</taxon>
        <taxon>Actinomycetota</taxon>
        <taxon>Actinomycetes</taxon>
        <taxon>Micrococcales</taxon>
        <taxon>Micrococcaceae</taxon>
        <taxon>Arthrobacter</taxon>
    </lineage>
</organism>
<dbReference type="InterPro" id="IPR009492">
    <property type="entry name" value="TniQ"/>
</dbReference>